<evidence type="ECO:0000256" key="1">
    <source>
        <dbReference type="SAM" id="Phobius"/>
    </source>
</evidence>
<feature type="transmembrane region" description="Helical" evidence="1">
    <location>
        <begin position="21"/>
        <end position="39"/>
    </location>
</feature>
<proteinExistence type="predicted"/>
<evidence type="ECO:0000313" key="3">
    <source>
        <dbReference type="Proteomes" id="UP000201818"/>
    </source>
</evidence>
<dbReference type="RefSeq" id="YP_009187455.1">
    <property type="nucleotide sequence ID" value="NC_028657.1"/>
</dbReference>
<dbReference type="EMBL" id="KT968831">
    <property type="protein sequence ID" value="ALP47879.1"/>
    <property type="molecule type" value="Genomic_DNA"/>
</dbReference>
<keyword evidence="1" id="KW-1133">Transmembrane helix</keyword>
<sequence>MDFSKIIREVRIMTDKLSPPRFWALWLVFFVIAVGYLSSNLPWDRLLG</sequence>
<name>A0A0S2SY60_9CAUD</name>
<reference evidence="2 3" key="1">
    <citation type="submission" date="2015-10" db="EMBL/GenBank/DDBJ databases">
        <title>Complete Genome Sequence of the Pseudomonas phage YMC11/02/R656_PAE_BP.</title>
        <authorList>
            <person name="Jeon J."/>
            <person name="Yong D."/>
            <person name="Lee K."/>
        </authorList>
    </citation>
    <scope>NUCLEOTIDE SEQUENCE [LARGE SCALE GENOMIC DNA]</scope>
</reference>
<keyword evidence="1" id="KW-0812">Transmembrane</keyword>
<organism evidence="2 3">
    <name type="scientific">Pseudomonas phage YMC11/02/R656</name>
    <dbReference type="NCBI Taxonomy" id="1755689"/>
    <lineage>
        <taxon>Viruses</taxon>
        <taxon>Duplodnaviria</taxon>
        <taxon>Heunggongvirae</taxon>
        <taxon>Uroviricota</taxon>
        <taxon>Caudoviricetes</taxon>
        <taxon>Bugaksanvirus</taxon>
        <taxon>Bugaksanvirus R656</taxon>
    </lineage>
</organism>
<dbReference type="KEGG" id="vg:26516111"/>
<keyword evidence="3" id="KW-1185">Reference proteome</keyword>
<dbReference type="GeneID" id="26516111"/>
<dbReference type="Proteomes" id="UP000201818">
    <property type="component" value="Segment"/>
</dbReference>
<keyword evidence="1" id="KW-0472">Membrane</keyword>
<accession>A0A0S2SY60</accession>
<gene>
    <name evidence="2" type="ORF">BPPAER656_00580</name>
</gene>
<evidence type="ECO:0000313" key="2">
    <source>
        <dbReference type="EMBL" id="ALP47879.1"/>
    </source>
</evidence>
<protein>
    <submittedName>
        <fullName evidence="2">Uncharacterized protein</fullName>
    </submittedName>
</protein>